<protein>
    <submittedName>
        <fullName evidence="2">Uncharacterized protein</fullName>
    </submittedName>
</protein>
<accession>A0A7K0CN33</accession>
<name>A0A7K0CN33_9ACTN</name>
<gene>
    <name evidence="2" type="ORF">SRB5_50720</name>
</gene>
<feature type="compositionally biased region" description="Low complexity" evidence="1">
    <location>
        <begin position="25"/>
        <end position="45"/>
    </location>
</feature>
<dbReference type="AlphaFoldDB" id="A0A7K0CN33"/>
<reference evidence="2 3" key="1">
    <citation type="submission" date="2019-10" db="EMBL/GenBank/DDBJ databases">
        <title>Streptomyces smaragdinus sp. nov. and Streptomyces fabii sp. nov., isolated from the gut of fungus growing-termite Macrotermes natalensis.</title>
        <authorList>
            <person name="Schwitalla J."/>
            <person name="Benndorf R."/>
            <person name="Martin K."/>
            <person name="De Beer W."/>
            <person name="Kaster A.-K."/>
            <person name="Vollmers J."/>
            <person name="Poulsen M."/>
            <person name="Beemelmanns C."/>
        </authorList>
    </citation>
    <scope>NUCLEOTIDE SEQUENCE [LARGE SCALE GENOMIC DNA]</scope>
    <source>
        <strain evidence="2 3">RB5</strain>
    </source>
</reference>
<sequence length="63" mass="6647">MMAAVPASYYDDAQPVARPRPPVQGPAEHAADAAPGEEAGAADGARASDEFLLRQLIERLRAM</sequence>
<proteinExistence type="predicted"/>
<dbReference type="RefSeq" id="WP_153455752.1">
    <property type="nucleotide sequence ID" value="NZ_WEGJ01000026.1"/>
</dbReference>
<evidence type="ECO:0000313" key="2">
    <source>
        <dbReference type="EMBL" id="MQY14896.1"/>
    </source>
</evidence>
<keyword evidence="3" id="KW-1185">Reference proteome</keyword>
<dbReference type="Proteomes" id="UP000466345">
    <property type="component" value="Unassembled WGS sequence"/>
</dbReference>
<comment type="caution">
    <text evidence="2">The sequence shown here is derived from an EMBL/GenBank/DDBJ whole genome shotgun (WGS) entry which is preliminary data.</text>
</comment>
<organism evidence="2 3">
    <name type="scientific">Streptomyces smaragdinus</name>
    <dbReference type="NCBI Taxonomy" id="2585196"/>
    <lineage>
        <taxon>Bacteria</taxon>
        <taxon>Bacillati</taxon>
        <taxon>Actinomycetota</taxon>
        <taxon>Actinomycetes</taxon>
        <taxon>Kitasatosporales</taxon>
        <taxon>Streptomycetaceae</taxon>
        <taxon>Streptomyces</taxon>
    </lineage>
</organism>
<feature type="region of interest" description="Disordered" evidence="1">
    <location>
        <begin position="1"/>
        <end position="47"/>
    </location>
</feature>
<dbReference type="EMBL" id="WEGJ01000026">
    <property type="protein sequence ID" value="MQY14896.1"/>
    <property type="molecule type" value="Genomic_DNA"/>
</dbReference>
<evidence type="ECO:0000313" key="3">
    <source>
        <dbReference type="Proteomes" id="UP000466345"/>
    </source>
</evidence>
<evidence type="ECO:0000256" key="1">
    <source>
        <dbReference type="SAM" id="MobiDB-lite"/>
    </source>
</evidence>